<dbReference type="PROSITE" id="PS51276">
    <property type="entry name" value="PEPTIDASE_C56_PFPI"/>
    <property type="match status" value="1"/>
</dbReference>
<dbReference type="PANTHER" id="PTHR42733">
    <property type="entry name" value="DJ-1 PROTEIN"/>
    <property type="match status" value="1"/>
</dbReference>
<protein>
    <submittedName>
        <fullName evidence="3">Protease I</fullName>
    </submittedName>
</protein>
<dbReference type="SUPFAM" id="SSF52317">
    <property type="entry name" value="Class I glutamine amidotransferase-like"/>
    <property type="match status" value="1"/>
</dbReference>
<evidence type="ECO:0000256" key="1">
    <source>
        <dbReference type="ARBA" id="ARBA00008542"/>
    </source>
</evidence>
<dbReference type="RefSeq" id="WP_073003819.1">
    <property type="nucleotide sequence ID" value="NZ_FQZO01000001.1"/>
</dbReference>
<dbReference type="InterPro" id="IPR002818">
    <property type="entry name" value="DJ-1/PfpI"/>
</dbReference>
<dbReference type="PANTHER" id="PTHR42733:SF13">
    <property type="entry name" value="DJ-1_PFPI DOMAIN-CONTAINING PROTEIN"/>
    <property type="match status" value="1"/>
</dbReference>
<dbReference type="Gene3D" id="3.40.50.880">
    <property type="match status" value="1"/>
</dbReference>
<gene>
    <name evidence="3" type="ORF">SAMN05444401_0713</name>
</gene>
<keyword evidence="3" id="KW-0378">Hydrolase</keyword>
<organism evidence="3 4">
    <name type="scientific">Clostridium amylolyticum</name>
    <dbReference type="NCBI Taxonomy" id="1121298"/>
    <lineage>
        <taxon>Bacteria</taxon>
        <taxon>Bacillati</taxon>
        <taxon>Bacillota</taxon>
        <taxon>Clostridia</taxon>
        <taxon>Eubacteriales</taxon>
        <taxon>Clostridiaceae</taxon>
        <taxon>Clostridium</taxon>
    </lineage>
</organism>
<dbReference type="STRING" id="1121298.SAMN05444401_0713"/>
<dbReference type="NCBIfam" id="TIGR01382">
    <property type="entry name" value="PfpI"/>
    <property type="match status" value="1"/>
</dbReference>
<keyword evidence="4" id="KW-1185">Reference proteome</keyword>
<dbReference type="Pfam" id="PF01965">
    <property type="entry name" value="DJ-1_PfpI"/>
    <property type="match status" value="1"/>
</dbReference>
<dbReference type="EMBL" id="FQZO01000001">
    <property type="protein sequence ID" value="SHI46388.1"/>
    <property type="molecule type" value="Genomic_DNA"/>
</dbReference>
<dbReference type="GO" id="GO:0006508">
    <property type="term" value="P:proteolysis"/>
    <property type="evidence" value="ECO:0007669"/>
    <property type="project" value="UniProtKB-KW"/>
</dbReference>
<keyword evidence="3" id="KW-0645">Protease</keyword>
<comment type="similarity">
    <text evidence="1">Belongs to the peptidase C56 family.</text>
</comment>
<sequence length="175" mass="19385">MKENKKILCFVAELFEDLELWYPVLRLREEGIEVKLVGKEANKVYKGKNGVPATTDLAFNELVAKDYDGVLIPGGYAPDKLRVIEEALYLVKNMDDMNKPIGQICHAGQVTVSAGILNGRKVTSVKAIKDDMVNAGAQWVDEEVVVDENLVSSRTPADLPAYTKKYIEVLNNTSV</sequence>
<dbReference type="InterPro" id="IPR006286">
    <property type="entry name" value="C56_PfpI-like"/>
</dbReference>
<name>A0A1M6BCU2_9CLOT</name>
<evidence type="ECO:0000313" key="3">
    <source>
        <dbReference type="EMBL" id="SHI46388.1"/>
    </source>
</evidence>
<reference evidence="3 4" key="1">
    <citation type="submission" date="2016-11" db="EMBL/GenBank/DDBJ databases">
        <authorList>
            <person name="Jaros S."/>
            <person name="Januszkiewicz K."/>
            <person name="Wedrychowicz H."/>
        </authorList>
    </citation>
    <scope>NUCLEOTIDE SEQUENCE [LARGE SCALE GENOMIC DNA]</scope>
    <source>
        <strain evidence="3 4">DSM 21864</strain>
    </source>
</reference>
<dbReference type="GO" id="GO:0008233">
    <property type="term" value="F:peptidase activity"/>
    <property type="evidence" value="ECO:0007669"/>
    <property type="project" value="UniProtKB-KW"/>
</dbReference>
<dbReference type="AlphaFoldDB" id="A0A1M6BCU2"/>
<dbReference type="Proteomes" id="UP000184080">
    <property type="component" value="Unassembled WGS sequence"/>
</dbReference>
<evidence type="ECO:0000313" key="4">
    <source>
        <dbReference type="Proteomes" id="UP000184080"/>
    </source>
</evidence>
<evidence type="ECO:0000259" key="2">
    <source>
        <dbReference type="Pfam" id="PF01965"/>
    </source>
</evidence>
<dbReference type="InterPro" id="IPR029062">
    <property type="entry name" value="Class_I_gatase-like"/>
</dbReference>
<proteinExistence type="inferred from homology"/>
<dbReference type="CDD" id="cd03134">
    <property type="entry name" value="GATase1_PfpI_like"/>
    <property type="match status" value="1"/>
</dbReference>
<dbReference type="OrthoDB" id="9800516at2"/>
<accession>A0A1M6BCU2</accession>
<feature type="domain" description="DJ-1/PfpI" evidence="2">
    <location>
        <begin position="5"/>
        <end position="168"/>
    </location>
</feature>